<dbReference type="RefSeq" id="WP_047243587.1">
    <property type="nucleotide sequence ID" value="NZ_CP142381.1"/>
</dbReference>
<dbReference type="GeneID" id="89686592"/>
<accession>A0ABS7FJD4</accession>
<keyword evidence="2" id="KW-1185">Reference proteome</keyword>
<organism evidence="1 2">
    <name type="scientific">Chromobacterium subtsugae</name>
    <dbReference type="NCBI Taxonomy" id="251747"/>
    <lineage>
        <taxon>Bacteria</taxon>
        <taxon>Pseudomonadati</taxon>
        <taxon>Pseudomonadota</taxon>
        <taxon>Betaproteobacteria</taxon>
        <taxon>Neisseriales</taxon>
        <taxon>Chromobacteriaceae</taxon>
        <taxon>Chromobacterium</taxon>
    </lineage>
</organism>
<protein>
    <recommendedName>
        <fullName evidence="3">ATP-grasp domain-containing protein</fullName>
    </recommendedName>
</protein>
<dbReference type="SUPFAM" id="SSF56059">
    <property type="entry name" value="Glutathione synthetase ATP-binding domain-like"/>
    <property type="match status" value="1"/>
</dbReference>
<evidence type="ECO:0000313" key="1">
    <source>
        <dbReference type="EMBL" id="MBW8289831.1"/>
    </source>
</evidence>
<evidence type="ECO:0008006" key="3">
    <source>
        <dbReference type="Google" id="ProtNLM"/>
    </source>
</evidence>
<dbReference type="Proteomes" id="UP000711178">
    <property type="component" value="Unassembled WGS sequence"/>
</dbReference>
<comment type="caution">
    <text evidence="1">The sequence shown here is derived from an EMBL/GenBank/DDBJ whole genome shotgun (WGS) entry which is preliminary data.</text>
</comment>
<evidence type="ECO:0000313" key="2">
    <source>
        <dbReference type="Proteomes" id="UP000711178"/>
    </source>
</evidence>
<proteinExistence type="predicted"/>
<dbReference type="EMBL" id="JAHDTB010000024">
    <property type="protein sequence ID" value="MBW8289831.1"/>
    <property type="molecule type" value="Genomic_DNA"/>
</dbReference>
<dbReference type="Gene3D" id="3.30.470.20">
    <property type="entry name" value="ATP-grasp fold, B domain"/>
    <property type="match status" value="1"/>
</dbReference>
<dbReference type="Gene3D" id="3.40.50.20">
    <property type="match status" value="1"/>
</dbReference>
<reference evidence="1 2" key="1">
    <citation type="submission" date="2021-05" db="EMBL/GenBank/DDBJ databases">
        <title>Draft Whole Genome Sequencing Of Biosensor Chromobacterium violaceum Strain CV026 Reveals A Regulatory RNA In Chromobacterium violaceum Phenotype Regulatory Network.</title>
        <authorList>
            <person name="Hong K.W."/>
            <person name="Chan K.G."/>
            <person name="Chang C.-Y."/>
        </authorList>
    </citation>
    <scope>NUCLEOTIDE SEQUENCE [LARGE SCALE GENOMIC DNA]</scope>
    <source>
        <strain evidence="1 2">ATCC 31532</strain>
    </source>
</reference>
<sequence length="398" mass="44360">MPLPTQAGPSPAFLEKPRHILILGARSPACLEWARAFRAAGWRVSAADSLRWPISRFSRAVDAYHRLPSPRANPARWLDALRQAITRHGVDLVLPTCEETFYLSSGRDTLPCRVLTERFDLMRQLHHKHRFALMTRGWTAQAPETRLLESPDAVMRMRHAAPGWVFKPAYSRFASRALLRPSPAQLARARPSASRPWVAQRYMPGREHCSYSVLAAGRVTAHACYHPRYRAGKAAGVWFEPTDPAPIRAFIERFGAETGYSGQVGFDFIETADGACHVLECNPRATSGVHLFSDQPQQLVAALLDDIPPGEVLRPAASPKMVAAAMLLFAARRHGWRREFWTDFGRADDVLARRDEPWLLPAQCLGLLEVAGRGLLRGRGLLAASTADIEWNGQALDE</sequence>
<name>A0ABS7FJD4_9NEIS</name>
<gene>
    <name evidence="1" type="ORF">KIF53_19520</name>
</gene>